<gene>
    <name evidence="1" type="ORF">IWW39_000472</name>
</gene>
<name>A0A9W8GQ23_9FUNG</name>
<evidence type="ECO:0000313" key="1">
    <source>
        <dbReference type="EMBL" id="KAJ2690812.1"/>
    </source>
</evidence>
<accession>A0A9W8GQ23</accession>
<dbReference type="Proteomes" id="UP001151516">
    <property type="component" value="Unassembled WGS sequence"/>
</dbReference>
<reference evidence="1" key="1">
    <citation type="submission" date="2022-07" db="EMBL/GenBank/DDBJ databases">
        <title>Phylogenomic reconstructions and comparative analyses of Kickxellomycotina fungi.</title>
        <authorList>
            <person name="Reynolds N.K."/>
            <person name="Stajich J.E."/>
            <person name="Barry K."/>
            <person name="Grigoriev I.V."/>
            <person name="Crous P."/>
            <person name="Smith M.E."/>
        </authorList>
    </citation>
    <scope>NUCLEOTIDE SEQUENCE</scope>
    <source>
        <strain evidence="1">CBS 109367</strain>
    </source>
</reference>
<sequence>MRTDGNWMQRICWRVLRAKPVLASLKEPDTSATASLSEVRIVHVGKDTCAGNWSDYHHTYYDTSSLLFLGHDYEELSEDVVPYLDDCHEEKIAVNLMRNQSLLRRNLHRMGLLLARQPAEQPHLAMLDPAAD</sequence>
<keyword evidence="2" id="KW-1185">Reference proteome</keyword>
<evidence type="ECO:0000313" key="2">
    <source>
        <dbReference type="Proteomes" id="UP001151516"/>
    </source>
</evidence>
<protein>
    <submittedName>
        <fullName evidence="1">Uncharacterized protein</fullName>
    </submittedName>
</protein>
<dbReference type="EMBL" id="JANBTX010000007">
    <property type="protein sequence ID" value="KAJ2690812.1"/>
    <property type="molecule type" value="Genomic_DNA"/>
</dbReference>
<dbReference type="OrthoDB" id="5532701at2759"/>
<proteinExistence type="predicted"/>
<organism evidence="1 2">
    <name type="scientific">Coemansia spiralis</name>
    <dbReference type="NCBI Taxonomy" id="417178"/>
    <lineage>
        <taxon>Eukaryota</taxon>
        <taxon>Fungi</taxon>
        <taxon>Fungi incertae sedis</taxon>
        <taxon>Zoopagomycota</taxon>
        <taxon>Kickxellomycotina</taxon>
        <taxon>Kickxellomycetes</taxon>
        <taxon>Kickxellales</taxon>
        <taxon>Kickxellaceae</taxon>
        <taxon>Coemansia</taxon>
    </lineage>
</organism>
<comment type="caution">
    <text evidence="1">The sequence shown here is derived from an EMBL/GenBank/DDBJ whole genome shotgun (WGS) entry which is preliminary data.</text>
</comment>
<dbReference type="AlphaFoldDB" id="A0A9W8GQ23"/>